<accession>A0ABS8WQ94</accession>
<evidence type="ECO:0000313" key="1">
    <source>
        <dbReference type="EMBL" id="MCE3051650.1"/>
    </source>
</evidence>
<evidence type="ECO:0000313" key="2">
    <source>
        <dbReference type="Proteomes" id="UP000823775"/>
    </source>
</evidence>
<protein>
    <submittedName>
        <fullName evidence="1">Uncharacterized protein</fullName>
    </submittedName>
</protein>
<gene>
    <name evidence="1" type="ORF">HAX54_050442</name>
</gene>
<reference evidence="1 2" key="1">
    <citation type="journal article" date="2021" name="BMC Genomics">
        <title>Datura genome reveals duplications of psychoactive alkaloid biosynthetic genes and high mutation rate following tissue culture.</title>
        <authorList>
            <person name="Rajewski A."/>
            <person name="Carter-House D."/>
            <person name="Stajich J."/>
            <person name="Litt A."/>
        </authorList>
    </citation>
    <scope>NUCLEOTIDE SEQUENCE [LARGE SCALE GENOMIC DNA]</scope>
    <source>
        <strain evidence="1">AR-01</strain>
    </source>
</reference>
<sequence length="100" mass="11222">MGITPEVVMVEDDVNEDEDNNSSTGCSKAPSDVWEHTSMMVQEYLEGHSMVGCGWNQQTLTLVGYGKYSYRSGSLIDGTTFQELVWSRREARVEGHDLEN</sequence>
<dbReference type="EMBL" id="JACEIK010008801">
    <property type="protein sequence ID" value="MCE3051650.1"/>
    <property type="molecule type" value="Genomic_DNA"/>
</dbReference>
<organism evidence="1 2">
    <name type="scientific">Datura stramonium</name>
    <name type="common">Jimsonweed</name>
    <name type="synonym">Common thornapple</name>
    <dbReference type="NCBI Taxonomy" id="4076"/>
    <lineage>
        <taxon>Eukaryota</taxon>
        <taxon>Viridiplantae</taxon>
        <taxon>Streptophyta</taxon>
        <taxon>Embryophyta</taxon>
        <taxon>Tracheophyta</taxon>
        <taxon>Spermatophyta</taxon>
        <taxon>Magnoliopsida</taxon>
        <taxon>eudicotyledons</taxon>
        <taxon>Gunneridae</taxon>
        <taxon>Pentapetalae</taxon>
        <taxon>asterids</taxon>
        <taxon>lamiids</taxon>
        <taxon>Solanales</taxon>
        <taxon>Solanaceae</taxon>
        <taxon>Solanoideae</taxon>
        <taxon>Datureae</taxon>
        <taxon>Datura</taxon>
    </lineage>
</organism>
<proteinExistence type="predicted"/>
<keyword evidence="2" id="KW-1185">Reference proteome</keyword>
<comment type="caution">
    <text evidence="1">The sequence shown here is derived from an EMBL/GenBank/DDBJ whole genome shotgun (WGS) entry which is preliminary data.</text>
</comment>
<dbReference type="Proteomes" id="UP000823775">
    <property type="component" value="Unassembled WGS sequence"/>
</dbReference>
<name>A0ABS8WQ94_DATST</name>